<evidence type="ECO:0000313" key="3">
    <source>
        <dbReference type="Proteomes" id="UP001597351"/>
    </source>
</evidence>
<feature type="region of interest" description="Disordered" evidence="1">
    <location>
        <begin position="1"/>
        <end position="26"/>
    </location>
</feature>
<evidence type="ECO:0000313" key="2">
    <source>
        <dbReference type="EMBL" id="MFD1945199.1"/>
    </source>
</evidence>
<organism evidence="2 3">
    <name type="scientific">Nocardioides aestuarii</name>
    <dbReference type="NCBI Taxonomy" id="252231"/>
    <lineage>
        <taxon>Bacteria</taxon>
        <taxon>Bacillati</taxon>
        <taxon>Actinomycetota</taxon>
        <taxon>Actinomycetes</taxon>
        <taxon>Propionibacteriales</taxon>
        <taxon>Nocardioidaceae</taxon>
        <taxon>Nocardioides</taxon>
    </lineage>
</organism>
<proteinExistence type="predicted"/>
<keyword evidence="3" id="KW-1185">Reference proteome</keyword>
<protein>
    <submittedName>
        <fullName evidence="2">Uncharacterized protein</fullName>
    </submittedName>
</protein>
<dbReference type="Proteomes" id="UP001597351">
    <property type="component" value="Unassembled WGS sequence"/>
</dbReference>
<sequence length="93" mass="10272">MTAHRYNPSSARQAVRKGNAGMTAEQRTERARKAAAARWRAEKAAKGEEWTPPAEDEALAAFYREVDEKYPGLPPVARTAAARALRTRYGRAG</sequence>
<dbReference type="EMBL" id="JBHUGD010000001">
    <property type="protein sequence ID" value="MFD1945199.1"/>
    <property type="molecule type" value="Genomic_DNA"/>
</dbReference>
<name>A0ABW4THU3_9ACTN</name>
<comment type="caution">
    <text evidence="2">The sequence shown here is derived from an EMBL/GenBank/DDBJ whole genome shotgun (WGS) entry which is preliminary data.</text>
</comment>
<gene>
    <name evidence="2" type="ORF">ACFSDE_00200</name>
</gene>
<accession>A0ABW4THU3</accession>
<dbReference type="RefSeq" id="WP_343915908.1">
    <property type="nucleotide sequence ID" value="NZ_BAAAJT010000002.1"/>
</dbReference>
<reference evidence="3" key="1">
    <citation type="journal article" date="2019" name="Int. J. Syst. Evol. Microbiol.">
        <title>The Global Catalogue of Microorganisms (GCM) 10K type strain sequencing project: providing services to taxonomists for standard genome sequencing and annotation.</title>
        <authorList>
            <consortium name="The Broad Institute Genomics Platform"/>
            <consortium name="The Broad Institute Genome Sequencing Center for Infectious Disease"/>
            <person name="Wu L."/>
            <person name="Ma J."/>
        </authorList>
    </citation>
    <scope>NUCLEOTIDE SEQUENCE [LARGE SCALE GENOMIC DNA]</scope>
    <source>
        <strain evidence="3">CGMCC 1.12477</strain>
    </source>
</reference>
<evidence type="ECO:0000256" key="1">
    <source>
        <dbReference type="SAM" id="MobiDB-lite"/>
    </source>
</evidence>